<evidence type="ECO:0000256" key="5">
    <source>
        <dbReference type="ARBA" id="ARBA00023136"/>
    </source>
</evidence>
<keyword evidence="4 8" id="KW-1133">Transmembrane helix</keyword>
<dbReference type="EMBL" id="LDAU01000260">
    <property type="protein sequence ID" value="KRW98236.1"/>
    <property type="molecule type" value="Genomic_DNA"/>
</dbReference>
<evidence type="ECO:0000256" key="4">
    <source>
        <dbReference type="ARBA" id="ARBA00022989"/>
    </source>
</evidence>
<organism evidence="9 10">
    <name type="scientific">Pseudocohnilembus persalinus</name>
    <name type="common">Ciliate</name>
    <dbReference type="NCBI Taxonomy" id="266149"/>
    <lineage>
        <taxon>Eukaryota</taxon>
        <taxon>Sar</taxon>
        <taxon>Alveolata</taxon>
        <taxon>Ciliophora</taxon>
        <taxon>Intramacronucleata</taxon>
        <taxon>Oligohymenophorea</taxon>
        <taxon>Scuticociliatia</taxon>
        <taxon>Philasterida</taxon>
        <taxon>Pseudocohnilembidae</taxon>
        <taxon>Pseudocohnilembus</taxon>
    </lineage>
</organism>
<protein>
    <recommendedName>
        <fullName evidence="11">Major facilitator superfamily domain, general substrate transporter</fullName>
    </recommendedName>
</protein>
<comment type="subcellular location">
    <subcellularLocation>
        <location evidence="1">Membrane</location>
        <topology evidence="1">Multi-pass membrane protein</topology>
    </subcellularLocation>
</comment>
<keyword evidence="10" id="KW-1185">Reference proteome</keyword>
<sequence>MAVTMIVVGVPVGLLVFPAFNSLISYFPLHIGKATAVLLATVQVSTFFFQVVGFYIMNPSNKPANIPYYYDQQTNDNNQNDQENNSMTLFEEQIAKNYAKLLFVLGFCCGIFASAGGFFMSNKIEEELLLLKQQEKESEQNKSKNQSANLSINSNSNRNNIVDKAQWNEMQEISKIQNQKQDIEKKLEKLSSNNKESNNQKQNLQNNINITQKSNDYIQFDEEKQPELSVIQALLKKPFLIISFITMMIALYKMFLASNFKIYLLLKINDDQFLTYLSKY</sequence>
<reference evidence="9 10" key="1">
    <citation type="journal article" date="2015" name="Sci. Rep.">
        <title>Genome of the facultative scuticociliatosis pathogen Pseudocohnilembus persalinus provides insight into its virulence through horizontal gene transfer.</title>
        <authorList>
            <person name="Xiong J."/>
            <person name="Wang G."/>
            <person name="Cheng J."/>
            <person name="Tian M."/>
            <person name="Pan X."/>
            <person name="Warren A."/>
            <person name="Jiang C."/>
            <person name="Yuan D."/>
            <person name="Miao W."/>
        </authorList>
    </citation>
    <scope>NUCLEOTIDE SEQUENCE [LARGE SCALE GENOMIC DNA]</scope>
    <source>
        <strain evidence="9">36N120E</strain>
    </source>
</reference>
<evidence type="ECO:0008006" key="11">
    <source>
        <dbReference type="Google" id="ProtNLM"/>
    </source>
</evidence>
<evidence type="ECO:0000256" key="6">
    <source>
        <dbReference type="SAM" id="Coils"/>
    </source>
</evidence>
<keyword evidence="3 8" id="KW-0812">Transmembrane</keyword>
<feature type="coiled-coil region" evidence="6">
    <location>
        <begin position="173"/>
        <end position="214"/>
    </location>
</feature>
<evidence type="ECO:0000313" key="9">
    <source>
        <dbReference type="EMBL" id="KRW98236.1"/>
    </source>
</evidence>
<accession>A0A0V0Q7M9</accession>
<feature type="transmembrane region" description="Helical" evidence="8">
    <location>
        <begin position="239"/>
        <end position="257"/>
    </location>
</feature>
<feature type="transmembrane region" description="Helical" evidence="8">
    <location>
        <begin position="98"/>
        <end position="120"/>
    </location>
</feature>
<evidence type="ECO:0000256" key="1">
    <source>
        <dbReference type="ARBA" id="ARBA00004141"/>
    </source>
</evidence>
<evidence type="ECO:0000256" key="3">
    <source>
        <dbReference type="ARBA" id="ARBA00022692"/>
    </source>
</evidence>
<dbReference type="AlphaFoldDB" id="A0A0V0Q7M9"/>
<dbReference type="InterPro" id="IPR052983">
    <property type="entry name" value="MFS_Riboflavin_Transporter"/>
</dbReference>
<keyword evidence="6" id="KW-0175">Coiled coil</keyword>
<feature type="transmembrane region" description="Helical" evidence="8">
    <location>
        <begin position="36"/>
        <end position="57"/>
    </location>
</feature>
<evidence type="ECO:0000313" key="10">
    <source>
        <dbReference type="Proteomes" id="UP000054937"/>
    </source>
</evidence>
<evidence type="ECO:0000256" key="7">
    <source>
        <dbReference type="SAM" id="MobiDB-lite"/>
    </source>
</evidence>
<feature type="transmembrane region" description="Helical" evidence="8">
    <location>
        <begin position="6"/>
        <end position="29"/>
    </location>
</feature>
<keyword evidence="5 8" id="KW-0472">Membrane</keyword>
<name>A0A0V0Q7M9_PSEPJ</name>
<feature type="compositionally biased region" description="Low complexity" evidence="7">
    <location>
        <begin position="143"/>
        <end position="156"/>
    </location>
</feature>
<evidence type="ECO:0000256" key="2">
    <source>
        <dbReference type="ARBA" id="ARBA00022448"/>
    </source>
</evidence>
<dbReference type="PANTHER" id="PTHR43385:SF1">
    <property type="entry name" value="RIBOFLAVIN TRANSPORTER RIBJ"/>
    <property type="match status" value="1"/>
</dbReference>
<comment type="caution">
    <text evidence="9">The sequence shown here is derived from an EMBL/GenBank/DDBJ whole genome shotgun (WGS) entry which is preliminary data.</text>
</comment>
<proteinExistence type="predicted"/>
<dbReference type="GO" id="GO:0016020">
    <property type="term" value="C:membrane"/>
    <property type="evidence" value="ECO:0007669"/>
    <property type="project" value="UniProtKB-SubCell"/>
</dbReference>
<dbReference type="Proteomes" id="UP000054937">
    <property type="component" value="Unassembled WGS sequence"/>
</dbReference>
<dbReference type="PANTHER" id="PTHR43385">
    <property type="entry name" value="RIBOFLAVIN TRANSPORTER RIBJ"/>
    <property type="match status" value="1"/>
</dbReference>
<evidence type="ECO:0000256" key="8">
    <source>
        <dbReference type="SAM" id="Phobius"/>
    </source>
</evidence>
<feature type="region of interest" description="Disordered" evidence="7">
    <location>
        <begin position="135"/>
        <end position="156"/>
    </location>
</feature>
<gene>
    <name evidence="9" type="ORF">PPERSA_05580</name>
</gene>
<dbReference type="InParanoid" id="A0A0V0Q7M9"/>
<keyword evidence="2" id="KW-0813">Transport</keyword>